<proteinExistence type="inferred from homology"/>
<dbReference type="GO" id="GO:0016874">
    <property type="term" value="F:ligase activity"/>
    <property type="evidence" value="ECO:0007669"/>
    <property type="project" value="UniProtKB-KW"/>
</dbReference>
<dbReference type="Pfam" id="PF13193">
    <property type="entry name" value="AMP-binding_C"/>
    <property type="match status" value="1"/>
</dbReference>
<dbReference type="InterPro" id="IPR000873">
    <property type="entry name" value="AMP-dep_synth/lig_dom"/>
</dbReference>
<feature type="domain" description="AMP-dependent synthetase/ligase" evidence="5">
    <location>
        <begin position="35"/>
        <end position="401"/>
    </location>
</feature>
<dbReference type="InterPro" id="IPR025110">
    <property type="entry name" value="AMP-bd_C"/>
</dbReference>
<accession>A0A0H4P6V7</accession>
<dbReference type="Proteomes" id="UP000036520">
    <property type="component" value="Chromosome"/>
</dbReference>
<evidence type="ECO:0000259" key="5">
    <source>
        <dbReference type="Pfam" id="PF00501"/>
    </source>
</evidence>
<dbReference type="CDD" id="cd12119">
    <property type="entry name" value="ttLC_FACS_AlkK_like"/>
    <property type="match status" value="1"/>
</dbReference>
<comment type="similarity">
    <text evidence="1">Belongs to the ATP-dependent AMP-binding enzyme family.</text>
</comment>
<evidence type="ECO:0000256" key="3">
    <source>
        <dbReference type="ARBA" id="ARBA00022832"/>
    </source>
</evidence>
<dbReference type="EMBL" id="CP012040">
    <property type="protein sequence ID" value="AKP50181.1"/>
    <property type="molecule type" value="Genomic_DNA"/>
</dbReference>
<dbReference type="NCBIfam" id="NF004837">
    <property type="entry name" value="PRK06187.1"/>
    <property type="match status" value="1"/>
</dbReference>
<feature type="domain" description="AMP-binding enzyme C-terminal" evidence="6">
    <location>
        <begin position="451"/>
        <end position="526"/>
    </location>
</feature>
<dbReference type="Pfam" id="PF00501">
    <property type="entry name" value="AMP-binding"/>
    <property type="match status" value="1"/>
</dbReference>
<dbReference type="FunFam" id="3.30.300.30:FF:000008">
    <property type="entry name" value="2,3-dihydroxybenzoate-AMP ligase"/>
    <property type="match status" value="1"/>
</dbReference>
<evidence type="ECO:0000313" key="7">
    <source>
        <dbReference type="EMBL" id="AKP50181.1"/>
    </source>
</evidence>
<keyword evidence="8" id="KW-1185">Reference proteome</keyword>
<protein>
    <submittedName>
        <fullName evidence="7">Long-chain-fatty-acid--CoA ligase</fullName>
    </submittedName>
</protein>
<dbReference type="InterPro" id="IPR045851">
    <property type="entry name" value="AMP-bd_C_sf"/>
</dbReference>
<dbReference type="PATRIC" id="fig|320787.5.peg.798"/>
<keyword evidence="4" id="KW-0443">Lipid metabolism</keyword>
<keyword evidence="3" id="KW-0276">Fatty acid metabolism</keyword>
<dbReference type="AlphaFoldDB" id="A0A0H4P6V7"/>
<evidence type="ECO:0000313" key="8">
    <source>
        <dbReference type="Proteomes" id="UP000036520"/>
    </source>
</evidence>
<evidence type="ECO:0000256" key="1">
    <source>
        <dbReference type="ARBA" id="ARBA00006432"/>
    </source>
</evidence>
<dbReference type="InterPro" id="IPR020845">
    <property type="entry name" value="AMP-binding_CS"/>
</dbReference>
<evidence type="ECO:0000256" key="2">
    <source>
        <dbReference type="ARBA" id="ARBA00022598"/>
    </source>
</evidence>
<evidence type="ECO:0000256" key="4">
    <source>
        <dbReference type="ARBA" id="ARBA00023098"/>
    </source>
</evidence>
<sequence length="542" mass="60575">MEGLMMNYPLTTNTILEYGNSVYHHKKIISYLPDGTREEYLFGDMYKRCKKLANALTKKLGVTKGDMVGTFAWNHGVHVELYYGISGVGAICHPINIRLSDNQTEYIINNSEDKVIFVDATLVHLLEKIAPLLETVECYILLNAPKDFKTTLPNTLHYEDLLVEQSHDFAWPEINENDACCICYTSGTTGLPKGVLYSHRSTYLHASAITAPNAFNFNNRDIVLLIIPQFHVMAWGLPYSCLLSGSDMVLPSSNLKPEGIIQILIDEKVNKANGVPTIWLGVYHALKMNPPKEKLALEEYLVGGSALTKSLIEAFDKDFGVKGVQVWGMTETSPLATVSRLQPKHDTFSYPEKVAVRANQGIPLPGVELRVVTDDGKVAPNDGKSIGELQTRGAWIVSAYFKTNNHENFTNDGWFKTGDVSTIDEDGYMEIKDRIKDLIKSGGEWISSVALESAIMAHPKIREAAVIGIPDDKWVEVPLAAMVLMDKEDEVSEEELIAFLSRDFVKYQIPKVFVFINEVPKTSTGKFDKKEIRRLFSEGKLS</sequence>
<evidence type="ECO:0000259" key="6">
    <source>
        <dbReference type="Pfam" id="PF13193"/>
    </source>
</evidence>
<keyword evidence="2 7" id="KW-0436">Ligase</keyword>
<name>A0A0H4P6V7_9BACT</name>
<dbReference type="PANTHER" id="PTHR43859">
    <property type="entry name" value="ACYL-ACTIVATING ENZYME"/>
    <property type="match status" value="1"/>
</dbReference>
<dbReference type="KEGG" id="camu:CA2015_0718"/>
<dbReference type="GO" id="GO:0006631">
    <property type="term" value="P:fatty acid metabolic process"/>
    <property type="evidence" value="ECO:0007669"/>
    <property type="project" value="UniProtKB-KW"/>
</dbReference>
<dbReference type="RefSeq" id="WP_048640647.1">
    <property type="nucleotide sequence ID" value="NZ_CP012040.1"/>
</dbReference>
<reference evidence="7 8" key="1">
    <citation type="submission" date="2015-07" db="EMBL/GenBank/DDBJ databases">
        <authorList>
            <person name="Kim K.M."/>
        </authorList>
    </citation>
    <scope>NUCLEOTIDE SEQUENCE [LARGE SCALE GENOMIC DNA]</scope>
    <source>
        <strain evidence="7 8">KCTC 12363</strain>
    </source>
</reference>
<organism evidence="7 8">
    <name type="scientific">Cyclobacterium amurskyense</name>
    <dbReference type="NCBI Taxonomy" id="320787"/>
    <lineage>
        <taxon>Bacteria</taxon>
        <taxon>Pseudomonadati</taxon>
        <taxon>Bacteroidota</taxon>
        <taxon>Cytophagia</taxon>
        <taxon>Cytophagales</taxon>
        <taxon>Cyclobacteriaceae</taxon>
        <taxon>Cyclobacterium</taxon>
    </lineage>
</organism>
<dbReference type="OrthoDB" id="9778383at2"/>
<dbReference type="Gene3D" id="3.40.50.12780">
    <property type="entry name" value="N-terminal domain of ligase-like"/>
    <property type="match status" value="1"/>
</dbReference>
<dbReference type="STRING" id="320787.CA2015_0718"/>
<dbReference type="PROSITE" id="PS00455">
    <property type="entry name" value="AMP_BINDING"/>
    <property type="match status" value="1"/>
</dbReference>
<gene>
    <name evidence="7" type="ORF">CA2015_0718</name>
</gene>
<dbReference type="SUPFAM" id="SSF56801">
    <property type="entry name" value="Acetyl-CoA synthetase-like"/>
    <property type="match status" value="1"/>
</dbReference>
<dbReference type="Gene3D" id="3.30.300.30">
    <property type="match status" value="1"/>
</dbReference>
<dbReference type="PANTHER" id="PTHR43859:SF4">
    <property type="entry name" value="BUTANOATE--COA LIGASE AAE1-RELATED"/>
    <property type="match status" value="1"/>
</dbReference>
<dbReference type="InterPro" id="IPR042099">
    <property type="entry name" value="ANL_N_sf"/>
</dbReference>